<dbReference type="PRINTS" id="PR00081">
    <property type="entry name" value="GDHRDH"/>
</dbReference>
<evidence type="ECO:0000313" key="5">
    <source>
        <dbReference type="Proteomes" id="UP000182658"/>
    </source>
</evidence>
<sequence length="335" mass="35688">MASKDTSDQATKLVGREKASANFDLTSDVLASKLHDQIVGKTVLITGVSPTGLGAHAAAVIAEHSPKLLILASRRLSAITPVIDSIVASVSQPPRIVPLELDLASQSSVRKAAAELLKLTPVVDVLINNAGVMMLQDYATTPEGVEMHLAINHVGHFLFTNLIMSALLGSPQPRVINITSAAYFGSPIRFDDLNLRYGKDYEPFVAYAQSKTANLLFSLGLVRKLGAKGLLSFGVDPGGVAGTGINRAIPMSDQIKRGWRLEDGSPNPAIPWKTPAQSVASYIMAAFDPDIKDHNGETIAAGIFDEGVAPHAKDPEDADKLWTVSEKLVGQEFAY</sequence>
<name>A0A1J7JZI6_9PEZI</name>
<dbReference type="AlphaFoldDB" id="A0A1J7JZI6"/>
<dbReference type="EMBL" id="KV875093">
    <property type="protein sequence ID" value="OIW34852.1"/>
    <property type="molecule type" value="Genomic_DNA"/>
</dbReference>
<dbReference type="GO" id="GO:0016491">
    <property type="term" value="F:oxidoreductase activity"/>
    <property type="evidence" value="ECO:0007669"/>
    <property type="project" value="UniProtKB-KW"/>
</dbReference>
<dbReference type="Proteomes" id="UP000182658">
    <property type="component" value="Unassembled WGS sequence"/>
</dbReference>
<keyword evidence="5" id="KW-1185">Reference proteome</keyword>
<dbReference type="InterPro" id="IPR036291">
    <property type="entry name" value="NAD(P)-bd_dom_sf"/>
</dbReference>
<comment type="similarity">
    <text evidence="1 3">Belongs to the short-chain dehydrogenases/reductases (SDR) family.</text>
</comment>
<dbReference type="SUPFAM" id="SSF51735">
    <property type="entry name" value="NAD(P)-binding Rossmann-fold domains"/>
    <property type="match status" value="1"/>
</dbReference>
<dbReference type="Pfam" id="PF00106">
    <property type="entry name" value="adh_short"/>
    <property type="match status" value="1"/>
</dbReference>
<evidence type="ECO:0000256" key="1">
    <source>
        <dbReference type="ARBA" id="ARBA00006484"/>
    </source>
</evidence>
<dbReference type="OrthoDB" id="191139at2759"/>
<dbReference type="STRING" id="1408157.A0A1J7JZI6"/>
<protein>
    <submittedName>
        <fullName evidence="4">NAD(P)-binding protein</fullName>
    </submittedName>
</protein>
<accession>A0A1J7JZI6</accession>
<evidence type="ECO:0000256" key="2">
    <source>
        <dbReference type="ARBA" id="ARBA00023002"/>
    </source>
</evidence>
<reference evidence="4 5" key="1">
    <citation type="submission" date="2016-10" db="EMBL/GenBank/DDBJ databases">
        <title>Draft genome sequence of Coniochaeta ligniaria NRRL30616, a lignocellulolytic fungus for bioabatement of inhibitors in plant biomass hydrolysates.</title>
        <authorList>
            <consortium name="DOE Joint Genome Institute"/>
            <person name="Jimenez D.J."/>
            <person name="Hector R.E."/>
            <person name="Riley R."/>
            <person name="Sun H."/>
            <person name="Grigoriev I.V."/>
            <person name="Van Elsas J.D."/>
            <person name="Nichols N.N."/>
        </authorList>
    </citation>
    <scope>NUCLEOTIDE SEQUENCE [LARGE SCALE GENOMIC DNA]</scope>
    <source>
        <strain evidence="4 5">NRRL 30616</strain>
    </source>
</reference>
<dbReference type="InterPro" id="IPR002347">
    <property type="entry name" value="SDR_fam"/>
</dbReference>
<gene>
    <name evidence="4" type="ORF">CONLIGDRAFT_27720</name>
</gene>
<dbReference type="PANTHER" id="PTHR24320:SF283">
    <property type="entry name" value="RETINOL DEHYDROGENASE 11"/>
    <property type="match status" value="1"/>
</dbReference>
<organism evidence="4 5">
    <name type="scientific">Coniochaeta ligniaria NRRL 30616</name>
    <dbReference type="NCBI Taxonomy" id="1408157"/>
    <lineage>
        <taxon>Eukaryota</taxon>
        <taxon>Fungi</taxon>
        <taxon>Dikarya</taxon>
        <taxon>Ascomycota</taxon>
        <taxon>Pezizomycotina</taxon>
        <taxon>Sordariomycetes</taxon>
        <taxon>Sordariomycetidae</taxon>
        <taxon>Coniochaetales</taxon>
        <taxon>Coniochaetaceae</taxon>
        <taxon>Coniochaeta</taxon>
    </lineage>
</organism>
<keyword evidence="2" id="KW-0560">Oxidoreductase</keyword>
<dbReference type="PRINTS" id="PR00080">
    <property type="entry name" value="SDRFAMILY"/>
</dbReference>
<dbReference type="Gene3D" id="3.40.50.720">
    <property type="entry name" value="NAD(P)-binding Rossmann-like Domain"/>
    <property type="match status" value="1"/>
</dbReference>
<evidence type="ECO:0000256" key="3">
    <source>
        <dbReference type="RuleBase" id="RU000363"/>
    </source>
</evidence>
<dbReference type="InParanoid" id="A0A1J7JZI6"/>
<proteinExistence type="inferred from homology"/>
<dbReference type="PANTHER" id="PTHR24320">
    <property type="entry name" value="RETINOL DEHYDROGENASE"/>
    <property type="match status" value="1"/>
</dbReference>
<evidence type="ECO:0000313" key="4">
    <source>
        <dbReference type="EMBL" id="OIW34852.1"/>
    </source>
</evidence>